<dbReference type="EMBL" id="JAAGAX010000012">
    <property type="protein sequence ID" value="KAF2297026.1"/>
    <property type="molecule type" value="Genomic_DNA"/>
</dbReference>
<feature type="compositionally biased region" description="Polar residues" evidence="1">
    <location>
        <begin position="240"/>
        <end position="253"/>
    </location>
</feature>
<feature type="region of interest" description="Disordered" evidence="1">
    <location>
        <begin position="158"/>
        <end position="275"/>
    </location>
</feature>
<gene>
    <name evidence="2" type="ORF">GH714_015235</name>
</gene>
<feature type="compositionally biased region" description="Basic and acidic residues" evidence="1">
    <location>
        <begin position="195"/>
        <end position="210"/>
    </location>
</feature>
<keyword evidence="3" id="KW-1185">Reference proteome</keyword>
<dbReference type="AlphaFoldDB" id="A0A6A6LAG0"/>
<sequence>MVSNGKVGTQRWGFSGKQQYEAKGYTRVKKASISDKGKGGAVYYVEGEGIKEQNRDVQNIQQSRGAPPQLSGNVVASICTTSEDAKAENSNWLQQSAVSNAKNILSLSKLQEYLHTDGIFTVRVSPLGGDLVLFTFDTKDIVDGFINAEESWLKQSRSHFNVPNGSSSSSDDDDPEHSKGREDVDPEQFSGYGSLRDRDGAGVGDDDKRSGLKSSVINIRGSNHSNKHKDGVGHNESGSEVKSLMINSPVSNHSHADSSEDVNLDSREGSSQPMHVDPTLMVYDERKIGQSPNVVATIEIPQIDLYESRSPKSSNVVLCKVPPCPFLWKCQ</sequence>
<feature type="compositionally biased region" description="Polar residues" evidence="1">
    <location>
        <begin position="212"/>
        <end position="224"/>
    </location>
</feature>
<organism evidence="2 3">
    <name type="scientific">Hevea brasiliensis</name>
    <name type="common">Para rubber tree</name>
    <name type="synonym">Siphonia brasiliensis</name>
    <dbReference type="NCBI Taxonomy" id="3981"/>
    <lineage>
        <taxon>Eukaryota</taxon>
        <taxon>Viridiplantae</taxon>
        <taxon>Streptophyta</taxon>
        <taxon>Embryophyta</taxon>
        <taxon>Tracheophyta</taxon>
        <taxon>Spermatophyta</taxon>
        <taxon>Magnoliopsida</taxon>
        <taxon>eudicotyledons</taxon>
        <taxon>Gunneridae</taxon>
        <taxon>Pentapetalae</taxon>
        <taxon>rosids</taxon>
        <taxon>fabids</taxon>
        <taxon>Malpighiales</taxon>
        <taxon>Euphorbiaceae</taxon>
        <taxon>Crotonoideae</taxon>
        <taxon>Micrandreae</taxon>
        <taxon>Hevea</taxon>
    </lineage>
</organism>
<name>A0A6A6LAG0_HEVBR</name>
<evidence type="ECO:0000256" key="1">
    <source>
        <dbReference type="SAM" id="MobiDB-lite"/>
    </source>
</evidence>
<feature type="compositionally biased region" description="Basic and acidic residues" evidence="1">
    <location>
        <begin position="254"/>
        <end position="268"/>
    </location>
</feature>
<reference evidence="2 3" key="1">
    <citation type="journal article" date="2020" name="Mol. Plant">
        <title>The Chromosome-Based Rubber Tree Genome Provides New Insights into Spurge Genome Evolution and Rubber Biosynthesis.</title>
        <authorList>
            <person name="Liu J."/>
            <person name="Shi C."/>
            <person name="Shi C.C."/>
            <person name="Li W."/>
            <person name="Zhang Q.J."/>
            <person name="Zhang Y."/>
            <person name="Li K."/>
            <person name="Lu H.F."/>
            <person name="Shi C."/>
            <person name="Zhu S.T."/>
            <person name="Xiao Z.Y."/>
            <person name="Nan H."/>
            <person name="Yue Y."/>
            <person name="Zhu X.G."/>
            <person name="Wu Y."/>
            <person name="Hong X.N."/>
            <person name="Fan G.Y."/>
            <person name="Tong Y."/>
            <person name="Zhang D."/>
            <person name="Mao C.L."/>
            <person name="Liu Y.L."/>
            <person name="Hao S.J."/>
            <person name="Liu W.Q."/>
            <person name="Lv M.Q."/>
            <person name="Zhang H.B."/>
            <person name="Liu Y."/>
            <person name="Hu-Tang G.R."/>
            <person name="Wang J.P."/>
            <person name="Wang J.H."/>
            <person name="Sun Y.H."/>
            <person name="Ni S.B."/>
            <person name="Chen W.B."/>
            <person name="Zhang X.C."/>
            <person name="Jiao Y.N."/>
            <person name="Eichler E.E."/>
            <person name="Li G.H."/>
            <person name="Liu X."/>
            <person name="Gao L.Z."/>
        </authorList>
    </citation>
    <scope>NUCLEOTIDE SEQUENCE [LARGE SCALE GENOMIC DNA]</scope>
    <source>
        <strain evidence="3">cv. GT1</strain>
        <tissue evidence="2">Leaf</tissue>
    </source>
</reference>
<feature type="compositionally biased region" description="Basic and acidic residues" evidence="1">
    <location>
        <begin position="228"/>
        <end position="239"/>
    </location>
</feature>
<dbReference type="Proteomes" id="UP000467840">
    <property type="component" value="Chromosome 18"/>
</dbReference>
<accession>A0A6A6LAG0</accession>
<protein>
    <submittedName>
        <fullName evidence="2">Uncharacterized protein</fullName>
    </submittedName>
</protein>
<proteinExistence type="predicted"/>
<evidence type="ECO:0000313" key="2">
    <source>
        <dbReference type="EMBL" id="KAF2297026.1"/>
    </source>
</evidence>
<evidence type="ECO:0000313" key="3">
    <source>
        <dbReference type="Proteomes" id="UP000467840"/>
    </source>
</evidence>
<comment type="caution">
    <text evidence="2">The sequence shown here is derived from an EMBL/GenBank/DDBJ whole genome shotgun (WGS) entry which is preliminary data.</text>
</comment>